<accession>A0A7W6CR57</accession>
<dbReference type="Proteomes" id="UP000582090">
    <property type="component" value="Unassembled WGS sequence"/>
</dbReference>
<dbReference type="RefSeq" id="WP_183900543.1">
    <property type="nucleotide sequence ID" value="NZ_JACIDW010000007.1"/>
</dbReference>
<evidence type="ECO:0000256" key="1">
    <source>
        <dbReference type="SAM" id="Phobius"/>
    </source>
</evidence>
<feature type="transmembrane region" description="Helical" evidence="1">
    <location>
        <begin position="95"/>
        <end position="113"/>
    </location>
</feature>
<dbReference type="AlphaFoldDB" id="A0A7W6CR57"/>
<evidence type="ECO:0000313" key="3">
    <source>
        <dbReference type="Proteomes" id="UP000582090"/>
    </source>
</evidence>
<keyword evidence="1" id="KW-0472">Membrane</keyword>
<comment type="caution">
    <text evidence="2">The sequence shown here is derived from an EMBL/GenBank/DDBJ whole genome shotgun (WGS) entry which is preliminary data.</text>
</comment>
<keyword evidence="1" id="KW-0812">Transmembrane</keyword>
<reference evidence="2 3" key="1">
    <citation type="submission" date="2020-08" db="EMBL/GenBank/DDBJ databases">
        <title>Genomic Encyclopedia of Type Strains, Phase IV (KMG-IV): sequencing the most valuable type-strain genomes for metagenomic binning, comparative biology and taxonomic classification.</title>
        <authorList>
            <person name="Goeker M."/>
        </authorList>
    </citation>
    <scope>NUCLEOTIDE SEQUENCE [LARGE SCALE GENOMIC DNA]</scope>
    <source>
        <strain evidence="2 3">DSM 26575</strain>
    </source>
</reference>
<dbReference type="EMBL" id="JACIDW010000007">
    <property type="protein sequence ID" value="MBB3964936.1"/>
    <property type="molecule type" value="Genomic_DNA"/>
</dbReference>
<keyword evidence="3" id="KW-1185">Reference proteome</keyword>
<gene>
    <name evidence="2" type="ORF">GGQ67_002603</name>
</gene>
<evidence type="ECO:0000313" key="2">
    <source>
        <dbReference type="EMBL" id="MBB3964936.1"/>
    </source>
</evidence>
<keyword evidence="1" id="KW-1133">Transmembrane helix</keyword>
<protein>
    <submittedName>
        <fullName evidence="2">ElaB/YqjD/DUF883 family membrane-anchored ribosome-binding protein</fullName>
    </submittedName>
</protein>
<name>A0A7W6CR57_9HYPH</name>
<organism evidence="2 3">
    <name type="scientific">Rhizobium metallidurans</name>
    <dbReference type="NCBI Taxonomy" id="1265931"/>
    <lineage>
        <taxon>Bacteria</taxon>
        <taxon>Pseudomonadati</taxon>
        <taxon>Pseudomonadota</taxon>
        <taxon>Alphaproteobacteria</taxon>
        <taxon>Hyphomicrobiales</taxon>
        <taxon>Rhizobiaceae</taxon>
        <taxon>Rhizobium/Agrobacterium group</taxon>
        <taxon>Rhizobium</taxon>
    </lineage>
</organism>
<sequence length="115" mass="12394">MASFLQSGRQRRNGSAALHNIEATIEDQIASLQDEIAALTKMVGKSSRKQSEKLSAQAASGYEDLVARSEDLLRDLQDGYLRGASEVRDTVRRHPVATIGAAAAFGLVVALLARR</sequence>
<proteinExistence type="predicted"/>